<dbReference type="Pfam" id="PF00072">
    <property type="entry name" value="Response_reg"/>
    <property type="match status" value="1"/>
</dbReference>
<dbReference type="SUPFAM" id="SSF46894">
    <property type="entry name" value="C-terminal effector domain of the bipartite response regulators"/>
    <property type="match status" value="1"/>
</dbReference>
<evidence type="ECO:0000313" key="8">
    <source>
        <dbReference type="EMBL" id="QEN03401.1"/>
    </source>
</evidence>
<dbReference type="Pfam" id="PF00196">
    <property type="entry name" value="GerE"/>
    <property type="match status" value="1"/>
</dbReference>
<dbReference type="GO" id="GO:0006355">
    <property type="term" value="P:regulation of DNA-templated transcription"/>
    <property type="evidence" value="ECO:0007669"/>
    <property type="project" value="InterPro"/>
</dbReference>
<dbReference type="Gene3D" id="3.40.50.2300">
    <property type="match status" value="1"/>
</dbReference>
<dbReference type="SUPFAM" id="SSF52172">
    <property type="entry name" value="CheY-like"/>
    <property type="match status" value="1"/>
</dbReference>
<dbReference type="InterPro" id="IPR011006">
    <property type="entry name" value="CheY-like_superfamily"/>
</dbReference>
<protein>
    <submittedName>
        <fullName evidence="8">Response regulator transcription factor</fullName>
    </submittedName>
</protein>
<dbReference type="CDD" id="cd06170">
    <property type="entry name" value="LuxR_C_like"/>
    <property type="match status" value="1"/>
</dbReference>
<sequence length="214" mass="23821">MTYSIILVDDHPLIREGIKSILLSDKQFIVVGEASSSGDLKKLLDSTEADIIIMDLIFHNQPDGLDILKLIANKNIQTKVLMLSMVCDPYYLRKSIELGASGYLLKDDVGELIIPALTTIISGTSFVSPSIKQRLVEDNPLSKLSKRESEIFHYLSQGKTVREIGNELFISSSTIGTHIEKIKKKLGVSSINELIKISVLYVARANNILEKYDK</sequence>
<keyword evidence="2" id="KW-0805">Transcription regulation</keyword>
<reference evidence="8 9" key="2">
    <citation type="submission" date="2019-09" db="EMBL/GenBank/DDBJ databases">
        <title>Complete Genome Sequence and Methylome Analysis of free living Spirochaetas.</title>
        <authorList>
            <person name="Leshcheva N."/>
            <person name="Mikheeva N."/>
        </authorList>
    </citation>
    <scope>NUCLEOTIDE SEQUENCE [LARGE SCALE GENOMIC DNA]</scope>
    <source>
        <strain evidence="8 9">P</strain>
    </source>
</reference>
<dbReference type="OrthoDB" id="9779069at2"/>
<dbReference type="Proteomes" id="UP000323824">
    <property type="component" value="Chromosome"/>
</dbReference>
<keyword evidence="9" id="KW-1185">Reference proteome</keyword>
<keyword evidence="3" id="KW-0238">DNA-binding</keyword>
<dbReference type="KEGG" id="sper:EW093_01345"/>
<evidence type="ECO:0000256" key="3">
    <source>
        <dbReference type="ARBA" id="ARBA00023125"/>
    </source>
</evidence>
<dbReference type="GO" id="GO:0000160">
    <property type="term" value="P:phosphorelay signal transduction system"/>
    <property type="evidence" value="ECO:0007669"/>
    <property type="project" value="InterPro"/>
</dbReference>
<dbReference type="InterPro" id="IPR058245">
    <property type="entry name" value="NreC/VraR/RcsB-like_REC"/>
</dbReference>
<keyword evidence="1 5" id="KW-0597">Phosphoprotein</keyword>
<dbReference type="InterPro" id="IPR001789">
    <property type="entry name" value="Sig_transdc_resp-reg_receiver"/>
</dbReference>
<feature type="domain" description="HTH luxR-type" evidence="6">
    <location>
        <begin position="137"/>
        <end position="202"/>
    </location>
</feature>
<dbReference type="CDD" id="cd17535">
    <property type="entry name" value="REC_NarL-like"/>
    <property type="match status" value="1"/>
</dbReference>
<evidence type="ECO:0000313" key="9">
    <source>
        <dbReference type="Proteomes" id="UP000323824"/>
    </source>
</evidence>
<dbReference type="PRINTS" id="PR00038">
    <property type="entry name" value="HTHLUXR"/>
</dbReference>
<gene>
    <name evidence="8" type="ORF">EW093_01345</name>
</gene>
<keyword evidence="4" id="KW-0804">Transcription</keyword>
<evidence type="ECO:0000259" key="7">
    <source>
        <dbReference type="PROSITE" id="PS50110"/>
    </source>
</evidence>
<evidence type="ECO:0000256" key="2">
    <source>
        <dbReference type="ARBA" id="ARBA00023015"/>
    </source>
</evidence>
<dbReference type="RefSeq" id="WP_149566660.1">
    <property type="nucleotide sequence ID" value="NZ_CP035807.1"/>
</dbReference>
<dbReference type="PANTHER" id="PTHR43214:SF41">
    <property type="entry name" value="NITRATE_NITRITE RESPONSE REGULATOR PROTEIN NARP"/>
    <property type="match status" value="1"/>
</dbReference>
<dbReference type="SMART" id="SM00448">
    <property type="entry name" value="REC"/>
    <property type="match status" value="1"/>
</dbReference>
<dbReference type="PROSITE" id="PS50043">
    <property type="entry name" value="HTH_LUXR_2"/>
    <property type="match status" value="1"/>
</dbReference>
<evidence type="ECO:0000256" key="1">
    <source>
        <dbReference type="ARBA" id="ARBA00022553"/>
    </source>
</evidence>
<dbReference type="PANTHER" id="PTHR43214">
    <property type="entry name" value="TWO-COMPONENT RESPONSE REGULATOR"/>
    <property type="match status" value="1"/>
</dbReference>
<organism evidence="8 9">
    <name type="scientific">Thiospirochaeta perfilievii</name>
    <dbReference type="NCBI Taxonomy" id="252967"/>
    <lineage>
        <taxon>Bacteria</taxon>
        <taxon>Pseudomonadati</taxon>
        <taxon>Spirochaetota</taxon>
        <taxon>Spirochaetia</taxon>
        <taxon>Spirochaetales</taxon>
        <taxon>Spirochaetaceae</taxon>
        <taxon>Thiospirochaeta</taxon>
    </lineage>
</organism>
<name>A0A5C1Q7J4_9SPIO</name>
<dbReference type="PROSITE" id="PS50110">
    <property type="entry name" value="RESPONSE_REGULATORY"/>
    <property type="match status" value="1"/>
</dbReference>
<dbReference type="InterPro" id="IPR039420">
    <property type="entry name" value="WalR-like"/>
</dbReference>
<dbReference type="InterPro" id="IPR016032">
    <property type="entry name" value="Sig_transdc_resp-reg_C-effctor"/>
</dbReference>
<evidence type="ECO:0000259" key="6">
    <source>
        <dbReference type="PROSITE" id="PS50043"/>
    </source>
</evidence>
<reference evidence="8 9" key="1">
    <citation type="submission" date="2019-02" db="EMBL/GenBank/DDBJ databases">
        <authorList>
            <person name="Fomenkov A."/>
            <person name="Dubinina G."/>
            <person name="Grabovich M."/>
            <person name="Vincze T."/>
            <person name="Roberts R.J."/>
        </authorList>
    </citation>
    <scope>NUCLEOTIDE SEQUENCE [LARGE SCALE GENOMIC DNA]</scope>
    <source>
        <strain evidence="8 9">P</strain>
    </source>
</reference>
<accession>A0A5C1Q7J4</accession>
<dbReference type="AlphaFoldDB" id="A0A5C1Q7J4"/>
<evidence type="ECO:0000256" key="5">
    <source>
        <dbReference type="PROSITE-ProRule" id="PRU00169"/>
    </source>
</evidence>
<dbReference type="EMBL" id="CP035807">
    <property type="protein sequence ID" value="QEN03401.1"/>
    <property type="molecule type" value="Genomic_DNA"/>
</dbReference>
<proteinExistence type="predicted"/>
<dbReference type="InterPro" id="IPR000792">
    <property type="entry name" value="Tscrpt_reg_LuxR_C"/>
</dbReference>
<dbReference type="GO" id="GO:0003677">
    <property type="term" value="F:DNA binding"/>
    <property type="evidence" value="ECO:0007669"/>
    <property type="project" value="UniProtKB-KW"/>
</dbReference>
<evidence type="ECO:0000256" key="4">
    <source>
        <dbReference type="ARBA" id="ARBA00023163"/>
    </source>
</evidence>
<feature type="modified residue" description="4-aspartylphosphate" evidence="5">
    <location>
        <position position="55"/>
    </location>
</feature>
<feature type="domain" description="Response regulatory" evidence="7">
    <location>
        <begin position="4"/>
        <end position="121"/>
    </location>
</feature>
<dbReference type="SMART" id="SM00421">
    <property type="entry name" value="HTH_LUXR"/>
    <property type="match status" value="1"/>
</dbReference>